<sequence>MNISPIIPFLLFLFFVDRSSARSGGRGGGGARGGSRGGSRSRGGGKFHSSSSHSYVHYDSSSFRSTVFKPSTSSSYFSTGTTGNTYIINQPATPIIYDNHYYYWHGYYHSRPEKKSVCEYTITAEDGELFNVTFSNGTTPKSLTFGCGSFEECCGMSCCSTVGTWIAVTICLLFVIIALGYGCWVGGGGGGRGGGGRGSSGSRSAFSRSGSSGGGKYHSSSSHSNYINYDSSSFRSSVFNPSTSKTYFSTGTTTNTFVINQPATPIIYDNHYYYWHGHYHSHPEKKTYCEYAISEEDGELYNVTYENGTRPKYLTFGCGSYEKCCGLSCCSSIGDWMALSIWFLIFFLACCFGSRNN</sequence>
<name>A0AAE9A3K1_CAEBR</name>
<evidence type="ECO:0000313" key="5">
    <source>
        <dbReference type="EMBL" id="ULT90672.1"/>
    </source>
</evidence>
<feature type="region of interest" description="Disordered" evidence="1">
    <location>
        <begin position="195"/>
        <end position="221"/>
    </location>
</feature>
<evidence type="ECO:0000313" key="6">
    <source>
        <dbReference type="Proteomes" id="UP000827892"/>
    </source>
</evidence>
<evidence type="ECO:0000256" key="1">
    <source>
        <dbReference type="SAM" id="MobiDB-lite"/>
    </source>
</evidence>
<dbReference type="Pfam" id="PF01705">
    <property type="entry name" value="CX"/>
    <property type="match status" value="2"/>
</dbReference>
<feature type="transmembrane region" description="Helical" evidence="2">
    <location>
        <begin position="162"/>
        <end position="184"/>
    </location>
</feature>
<dbReference type="PANTHER" id="PTHR47520">
    <property type="entry name" value="CX DOMAIN-CONTAINING PROTEIN-RELATED"/>
    <property type="match status" value="1"/>
</dbReference>
<dbReference type="PANTHER" id="PTHR47520:SF2">
    <property type="entry name" value="CX DOMAIN-CONTAINING PROTEIN"/>
    <property type="match status" value="1"/>
</dbReference>
<feature type="signal peptide" evidence="3">
    <location>
        <begin position="1"/>
        <end position="21"/>
    </location>
</feature>
<feature type="domain" description="CX" evidence="4">
    <location>
        <begin position="273"/>
        <end position="331"/>
    </location>
</feature>
<reference evidence="5 6" key="1">
    <citation type="submission" date="2022-02" db="EMBL/GenBank/DDBJ databases">
        <title>Chromosome-level reference genomes for two strains of Caenorhabditis briggsae: an improved platform for comparative genomics.</title>
        <authorList>
            <person name="Stevens L."/>
            <person name="Andersen E.C."/>
        </authorList>
    </citation>
    <scope>NUCLEOTIDE SEQUENCE [LARGE SCALE GENOMIC DNA]</scope>
    <source>
        <strain evidence="5">QX1410_ONT</strain>
        <tissue evidence="5">Whole-organism</tissue>
    </source>
</reference>
<gene>
    <name evidence="5" type="ORF">L3Y34_008772</name>
</gene>
<protein>
    <recommendedName>
        <fullName evidence="4">CX domain-containing protein</fullName>
    </recommendedName>
</protein>
<evidence type="ECO:0000256" key="3">
    <source>
        <dbReference type="SAM" id="SignalP"/>
    </source>
</evidence>
<evidence type="ECO:0000259" key="4">
    <source>
        <dbReference type="Pfam" id="PF01705"/>
    </source>
</evidence>
<organism evidence="5 6">
    <name type="scientific">Caenorhabditis briggsae</name>
    <dbReference type="NCBI Taxonomy" id="6238"/>
    <lineage>
        <taxon>Eukaryota</taxon>
        <taxon>Metazoa</taxon>
        <taxon>Ecdysozoa</taxon>
        <taxon>Nematoda</taxon>
        <taxon>Chromadorea</taxon>
        <taxon>Rhabditida</taxon>
        <taxon>Rhabditina</taxon>
        <taxon>Rhabditomorpha</taxon>
        <taxon>Rhabditoidea</taxon>
        <taxon>Rhabditidae</taxon>
        <taxon>Peloderinae</taxon>
        <taxon>Caenorhabditis</taxon>
    </lineage>
</organism>
<feature type="compositionally biased region" description="Gly residues" evidence="1">
    <location>
        <begin position="24"/>
        <end position="46"/>
    </location>
</feature>
<feature type="compositionally biased region" description="Low complexity" evidence="1">
    <location>
        <begin position="200"/>
        <end position="210"/>
    </location>
</feature>
<feature type="domain" description="CX" evidence="4">
    <location>
        <begin position="102"/>
        <end position="160"/>
    </location>
</feature>
<evidence type="ECO:0000256" key="2">
    <source>
        <dbReference type="SAM" id="Phobius"/>
    </source>
</evidence>
<dbReference type="InterPro" id="IPR002619">
    <property type="entry name" value="CX"/>
</dbReference>
<keyword evidence="2" id="KW-0472">Membrane</keyword>
<keyword evidence="3" id="KW-0732">Signal</keyword>
<accession>A0AAE9A3K1</accession>
<dbReference type="Proteomes" id="UP000827892">
    <property type="component" value="Chromosome V"/>
</dbReference>
<proteinExistence type="predicted"/>
<keyword evidence="2" id="KW-1133">Transmembrane helix</keyword>
<dbReference type="AlphaFoldDB" id="A0AAE9A3K1"/>
<feature type="chain" id="PRO_5041925922" description="CX domain-containing protein" evidence="3">
    <location>
        <begin position="22"/>
        <end position="357"/>
    </location>
</feature>
<keyword evidence="2" id="KW-0812">Transmembrane</keyword>
<feature type="region of interest" description="Disordered" evidence="1">
    <location>
        <begin position="21"/>
        <end position="56"/>
    </location>
</feature>
<dbReference type="EMBL" id="CP090895">
    <property type="protein sequence ID" value="ULT90672.1"/>
    <property type="molecule type" value="Genomic_DNA"/>
</dbReference>